<name>A0A4C1TY81_EUMVA</name>
<gene>
    <name evidence="1" type="ORF">EVAR_78478_1</name>
</gene>
<organism evidence="1 2">
    <name type="scientific">Eumeta variegata</name>
    <name type="common">Bagworm moth</name>
    <name type="synonym">Eumeta japonica</name>
    <dbReference type="NCBI Taxonomy" id="151549"/>
    <lineage>
        <taxon>Eukaryota</taxon>
        <taxon>Metazoa</taxon>
        <taxon>Ecdysozoa</taxon>
        <taxon>Arthropoda</taxon>
        <taxon>Hexapoda</taxon>
        <taxon>Insecta</taxon>
        <taxon>Pterygota</taxon>
        <taxon>Neoptera</taxon>
        <taxon>Endopterygota</taxon>
        <taxon>Lepidoptera</taxon>
        <taxon>Glossata</taxon>
        <taxon>Ditrysia</taxon>
        <taxon>Tineoidea</taxon>
        <taxon>Psychidae</taxon>
        <taxon>Oiketicinae</taxon>
        <taxon>Eumeta</taxon>
    </lineage>
</organism>
<dbReference type="EMBL" id="BGZK01000103">
    <property type="protein sequence ID" value="GBP19009.1"/>
    <property type="molecule type" value="Genomic_DNA"/>
</dbReference>
<sequence length="76" mass="8789">MHPPENNCAGAHGWMSVKQERYAKIIPRGNQPLLTPLANRPLFLRIKALLNFTQMCDNADDDDWLWELRSNQEIAN</sequence>
<accession>A0A4C1TY81</accession>
<comment type="caution">
    <text evidence="1">The sequence shown here is derived from an EMBL/GenBank/DDBJ whole genome shotgun (WGS) entry which is preliminary data.</text>
</comment>
<reference evidence="1 2" key="1">
    <citation type="journal article" date="2019" name="Commun. Biol.">
        <title>The bagworm genome reveals a unique fibroin gene that provides high tensile strength.</title>
        <authorList>
            <person name="Kono N."/>
            <person name="Nakamura H."/>
            <person name="Ohtoshi R."/>
            <person name="Tomita M."/>
            <person name="Numata K."/>
            <person name="Arakawa K."/>
        </authorList>
    </citation>
    <scope>NUCLEOTIDE SEQUENCE [LARGE SCALE GENOMIC DNA]</scope>
</reference>
<evidence type="ECO:0000313" key="1">
    <source>
        <dbReference type="EMBL" id="GBP19009.1"/>
    </source>
</evidence>
<keyword evidence="2" id="KW-1185">Reference proteome</keyword>
<proteinExistence type="predicted"/>
<evidence type="ECO:0000313" key="2">
    <source>
        <dbReference type="Proteomes" id="UP000299102"/>
    </source>
</evidence>
<protein>
    <submittedName>
        <fullName evidence="1">Uncharacterized protein</fullName>
    </submittedName>
</protein>
<dbReference type="Proteomes" id="UP000299102">
    <property type="component" value="Unassembled WGS sequence"/>
</dbReference>
<dbReference type="AlphaFoldDB" id="A0A4C1TY81"/>